<dbReference type="SUPFAM" id="SSF53822">
    <property type="entry name" value="Periplasmic binding protein-like I"/>
    <property type="match status" value="1"/>
</dbReference>
<evidence type="ECO:0000256" key="1">
    <source>
        <dbReference type="ARBA" id="ARBA00023015"/>
    </source>
</evidence>
<sequence length="341" mass="38165">MSDKRRTTLKDIAKALNLSPSTVSRALNGYPSLSEETIQLVKDYAEKHNYVPNPIAVNFRKNRTSIIGMIVPHIVHHFFSTTISGAMETAKKQGYSILLAQSQDLLKDEILASQHLLGMGVDGLLISVSNETKEAEHLQAFLDEGKPVVQFDKVTDQLDGPKIEVDDFEGAYQAMSHLIRQGYRKIAHLSGRMEVKNAHERFLGYKKALKDHGLEFNEKWVKNCFDISEQEGFEFTHELMESADRPDAIFCITDLVALGSMNYLKSSGYQIPKQIGLMGFSNWMLSEYTSPSLSSVDQFGTQMGSKAAALLIDLLKKQELGANERLEVKTEVIIRGSSMRS</sequence>
<feature type="domain" description="HTH lacI-type" evidence="4">
    <location>
        <begin position="7"/>
        <end position="61"/>
    </location>
</feature>
<comment type="caution">
    <text evidence="5">The sequence shown here is derived from an EMBL/GenBank/DDBJ whole genome shotgun (WGS) entry which is preliminary data.</text>
</comment>
<dbReference type="InterPro" id="IPR000843">
    <property type="entry name" value="HTH_LacI"/>
</dbReference>
<dbReference type="InterPro" id="IPR028082">
    <property type="entry name" value="Peripla_BP_I"/>
</dbReference>
<dbReference type="SUPFAM" id="SSF47413">
    <property type="entry name" value="lambda repressor-like DNA-binding domains"/>
    <property type="match status" value="1"/>
</dbReference>
<dbReference type="EMBL" id="BTPE01000007">
    <property type="protein sequence ID" value="GMQ34047.1"/>
    <property type="molecule type" value="Genomic_DNA"/>
</dbReference>
<dbReference type="GO" id="GO:0003677">
    <property type="term" value="F:DNA binding"/>
    <property type="evidence" value="ECO:0007669"/>
    <property type="project" value="UniProtKB-KW"/>
</dbReference>
<evidence type="ECO:0000313" key="6">
    <source>
        <dbReference type="Proteomes" id="UP001307705"/>
    </source>
</evidence>
<keyword evidence="1" id="KW-0805">Transcription regulation</keyword>
<dbReference type="RefSeq" id="WP_338228878.1">
    <property type="nucleotide sequence ID" value="NZ_BTPE01000007.1"/>
</dbReference>
<dbReference type="CDD" id="cd01392">
    <property type="entry name" value="HTH_LacI"/>
    <property type="match status" value="1"/>
</dbReference>
<proteinExistence type="predicted"/>
<evidence type="ECO:0000313" key="5">
    <source>
        <dbReference type="EMBL" id="GMQ34047.1"/>
    </source>
</evidence>
<dbReference type="PANTHER" id="PTHR30146:SF109">
    <property type="entry name" value="HTH-TYPE TRANSCRIPTIONAL REGULATOR GALS"/>
    <property type="match status" value="1"/>
</dbReference>
<organism evidence="5 6">
    <name type="scientific">Algoriphagus taiwanensis</name>
    <dbReference type="NCBI Taxonomy" id="1445656"/>
    <lineage>
        <taxon>Bacteria</taxon>
        <taxon>Pseudomonadati</taxon>
        <taxon>Bacteroidota</taxon>
        <taxon>Cytophagia</taxon>
        <taxon>Cytophagales</taxon>
        <taxon>Cyclobacteriaceae</taxon>
        <taxon>Algoriphagus</taxon>
    </lineage>
</organism>
<dbReference type="Gene3D" id="1.10.260.40">
    <property type="entry name" value="lambda repressor-like DNA-binding domains"/>
    <property type="match status" value="1"/>
</dbReference>
<dbReference type="PANTHER" id="PTHR30146">
    <property type="entry name" value="LACI-RELATED TRANSCRIPTIONAL REPRESSOR"/>
    <property type="match status" value="1"/>
</dbReference>
<reference evidence="5 6" key="1">
    <citation type="submission" date="2023-08" db="EMBL/GenBank/DDBJ databases">
        <title>Draft genome sequence of Algoriphagus taiwanensis.</title>
        <authorList>
            <person name="Takatani N."/>
            <person name="Hosokawa M."/>
            <person name="Sawabe T."/>
        </authorList>
    </citation>
    <scope>NUCLEOTIDE SEQUENCE [LARGE SCALE GENOMIC DNA]</scope>
    <source>
        <strain evidence="5 6">JCM 19755</strain>
    </source>
</reference>
<dbReference type="Pfam" id="PF00532">
    <property type="entry name" value="Peripla_BP_1"/>
    <property type="match status" value="1"/>
</dbReference>
<keyword evidence="2 5" id="KW-0238">DNA-binding</keyword>
<dbReference type="Gene3D" id="3.40.50.2300">
    <property type="match status" value="2"/>
</dbReference>
<keyword evidence="6" id="KW-1185">Reference proteome</keyword>
<dbReference type="PROSITE" id="PS50932">
    <property type="entry name" value="HTH_LACI_2"/>
    <property type="match status" value="1"/>
</dbReference>
<evidence type="ECO:0000256" key="3">
    <source>
        <dbReference type="ARBA" id="ARBA00023163"/>
    </source>
</evidence>
<dbReference type="CDD" id="cd06267">
    <property type="entry name" value="PBP1_LacI_sugar_binding-like"/>
    <property type="match status" value="1"/>
</dbReference>
<dbReference type="Proteomes" id="UP001307705">
    <property type="component" value="Unassembled WGS sequence"/>
</dbReference>
<gene>
    <name evidence="5" type="ORF">Ataiwa_23190</name>
</gene>
<dbReference type="Pfam" id="PF00356">
    <property type="entry name" value="LacI"/>
    <property type="match status" value="1"/>
</dbReference>
<accession>A0ABQ6Q2C3</accession>
<dbReference type="InterPro" id="IPR001761">
    <property type="entry name" value="Peripla_BP/Lac1_sug-bd_dom"/>
</dbReference>
<name>A0ABQ6Q2C3_9BACT</name>
<dbReference type="InterPro" id="IPR010982">
    <property type="entry name" value="Lambda_DNA-bd_dom_sf"/>
</dbReference>
<evidence type="ECO:0000259" key="4">
    <source>
        <dbReference type="PROSITE" id="PS50932"/>
    </source>
</evidence>
<keyword evidence="3" id="KW-0804">Transcription</keyword>
<dbReference type="SMART" id="SM00354">
    <property type="entry name" value="HTH_LACI"/>
    <property type="match status" value="1"/>
</dbReference>
<evidence type="ECO:0000256" key="2">
    <source>
        <dbReference type="ARBA" id="ARBA00023125"/>
    </source>
</evidence>
<protein>
    <submittedName>
        <fullName evidence="5">LacI family DNA-binding transcriptional regulator</fullName>
    </submittedName>
</protein>